<dbReference type="Proteomes" id="UP000032568">
    <property type="component" value="Chromosome"/>
</dbReference>
<proteinExistence type="predicted"/>
<reference evidence="1 2" key="2">
    <citation type="journal article" date="2022" name="Mar. Drugs">
        <title>Bioassay-Guided Fractionation Leads to the Detection of Cholic Acid Generated by the Rare Thalassomonas sp.</title>
        <authorList>
            <person name="Pheiffer F."/>
            <person name="Schneider Y.K."/>
            <person name="Hansen E.H."/>
            <person name="Andersen J.H."/>
            <person name="Isaksson J."/>
            <person name="Busche T."/>
            <person name="R C."/>
            <person name="Kalinowski J."/>
            <person name="Zyl L.V."/>
            <person name="Trindade M."/>
        </authorList>
    </citation>
    <scope>NUCLEOTIDE SEQUENCE [LARGE SCALE GENOMIC DNA]</scope>
    <source>
        <strain evidence="1 2">A5K-106</strain>
    </source>
</reference>
<dbReference type="EMBL" id="CP059735">
    <property type="protein sequence ID" value="WDD99266.1"/>
    <property type="molecule type" value="Genomic_DNA"/>
</dbReference>
<dbReference type="KEGG" id="tact:SG35_000825"/>
<evidence type="ECO:0000313" key="2">
    <source>
        <dbReference type="Proteomes" id="UP000032568"/>
    </source>
</evidence>
<organism evidence="1 2">
    <name type="scientific">Thalassomonas actiniarum</name>
    <dbReference type="NCBI Taxonomy" id="485447"/>
    <lineage>
        <taxon>Bacteria</taxon>
        <taxon>Pseudomonadati</taxon>
        <taxon>Pseudomonadota</taxon>
        <taxon>Gammaproteobacteria</taxon>
        <taxon>Alteromonadales</taxon>
        <taxon>Colwelliaceae</taxon>
        <taxon>Thalassomonas</taxon>
    </lineage>
</organism>
<reference evidence="1 2" key="1">
    <citation type="journal article" date="2015" name="Genome Announc.">
        <title>Draft Genome Sequences of Marine Isolates of Thalassomonas viridans and Thalassomonas actiniarum.</title>
        <authorList>
            <person name="Olonade I."/>
            <person name="van Zyl L.J."/>
            <person name="Trindade M."/>
        </authorList>
    </citation>
    <scope>NUCLEOTIDE SEQUENCE [LARGE SCALE GENOMIC DNA]</scope>
    <source>
        <strain evidence="1 2">A5K-106</strain>
    </source>
</reference>
<sequence>MINSGFATPEFLQFVSPVMPGFASSGLALAGDLGRQFPYFIVNRGNKLLPPKSNFLISPICFSGCSHFDFKREFASGELAKWDISGGFLQSRDFGQQDLGFQASGDFSYYLDGRTNYRLEAGLAEQELLKNMKRDSRARVRKILSVADQFELLKAGGDLEADIKVFSKLYTDTAQRANFGGQYLFTLEQWQGLFASPLWHLFLLKYRGETVAGAAVSKLEGGYDYTFMGYKACELDVSRALIVFIYQYLQKHQPGFLDLGGGITEGDSLARFKLGLGARQLIFNRARFVRRSALDNKLAGDRVKQCLTGRWP</sequence>
<evidence type="ECO:0000313" key="1">
    <source>
        <dbReference type="EMBL" id="WDD99266.1"/>
    </source>
</evidence>
<evidence type="ECO:0008006" key="3">
    <source>
        <dbReference type="Google" id="ProtNLM"/>
    </source>
</evidence>
<dbReference type="RefSeq" id="WP_044835294.1">
    <property type="nucleotide sequence ID" value="NZ_CP059735.1"/>
</dbReference>
<protein>
    <recommendedName>
        <fullName evidence="3">BioF2-like acetyltransferase domain-containing protein</fullName>
    </recommendedName>
</protein>
<dbReference type="InterPro" id="IPR016181">
    <property type="entry name" value="Acyl_CoA_acyltransferase"/>
</dbReference>
<dbReference type="SUPFAM" id="SSF55729">
    <property type="entry name" value="Acyl-CoA N-acyltransferases (Nat)"/>
    <property type="match status" value="1"/>
</dbReference>
<dbReference type="AlphaFoldDB" id="A0AAE9YTD5"/>
<keyword evidence="2" id="KW-1185">Reference proteome</keyword>
<name>A0AAE9YTD5_9GAMM</name>
<dbReference type="Gene3D" id="3.40.630.30">
    <property type="match status" value="1"/>
</dbReference>
<accession>A0AAE9YTD5</accession>
<gene>
    <name evidence="1" type="ORF">SG35_000825</name>
</gene>